<evidence type="ECO:0000313" key="2">
    <source>
        <dbReference type="EMBL" id="KAK9765890.1"/>
    </source>
</evidence>
<dbReference type="InterPro" id="IPR014752">
    <property type="entry name" value="Arrestin-like_C"/>
</dbReference>
<protein>
    <recommendedName>
        <fullName evidence="1">Arrestin-like N-terminal domain-containing protein</fullName>
    </recommendedName>
</protein>
<evidence type="ECO:0000313" key="3">
    <source>
        <dbReference type="Proteomes" id="UP001479436"/>
    </source>
</evidence>
<keyword evidence="3" id="KW-1185">Reference proteome</keyword>
<dbReference type="PANTHER" id="PTHR11188">
    <property type="entry name" value="ARRESTIN DOMAIN CONTAINING PROTEIN"/>
    <property type="match status" value="1"/>
</dbReference>
<dbReference type="InterPro" id="IPR050357">
    <property type="entry name" value="Arrestin_domain-protein"/>
</dbReference>
<reference evidence="2 3" key="1">
    <citation type="submission" date="2023-04" db="EMBL/GenBank/DDBJ databases">
        <title>Genome of Basidiobolus ranarum AG-B5.</title>
        <authorList>
            <person name="Stajich J.E."/>
            <person name="Carter-House D."/>
            <person name="Gryganskyi A."/>
        </authorList>
    </citation>
    <scope>NUCLEOTIDE SEQUENCE [LARGE SCALE GENOMIC DNA]</scope>
    <source>
        <strain evidence="2 3">AG-B5</strain>
    </source>
</reference>
<accession>A0ABR2WWL2</accession>
<dbReference type="Gene3D" id="2.60.40.640">
    <property type="match status" value="1"/>
</dbReference>
<dbReference type="PANTHER" id="PTHR11188:SF17">
    <property type="entry name" value="FI21816P1"/>
    <property type="match status" value="1"/>
</dbReference>
<gene>
    <name evidence="2" type="ORF">K7432_005415</name>
</gene>
<proteinExistence type="predicted"/>
<dbReference type="InterPro" id="IPR011021">
    <property type="entry name" value="Arrestin-like_N"/>
</dbReference>
<comment type="caution">
    <text evidence="2">The sequence shown here is derived from an EMBL/GenBank/DDBJ whole genome shotgun (WGS) entry which is preliminary data.</text>
</comment>
<feature type="domain" description="Arrestin-like N-terminal" evidence="1">
    <location>
        <begin position="74"/>
        <end position="131"/>
    </location>
</feature>
<dbReference type="EMBL" id="JASJQH010000213">
    <property type="protein sequence ID" value="KAK9765890.1"/>
    <property type="molecule type" value="Genomic_DNA"/>
</dbReference>
<evidence type="ECO:0000259" key="1">
    <source>
        <dbReference type="Pfam" id="PF00339"/>
    </source>
</evidence>
<sequence>MNSSMLKICPVSDKVRLVNSNVNVTGGVLTGNVFLRINNKPTKIISLTLRFESRVNEHGLSAIKPVTPTVVWKAVLLAAEEDPSITLPLGTHKFPFEIPLHKDLPDSLISDFVSVKYSLVTVLKKPGFGIGTSLHSSKKIQVYRTAEEEINELNRVVVTNRWPKYLEYEMLLDTKLATLGQNLPVEFTWRPLGEEVKILEVKSGILEKVVSKNGKLERWLPVKNDIVSNSSVNRCLFIQVHIPYRSRVFPDLKNQLIQVEHKLEMRVIFTVAEKINSIRLKCELVITMPFDETEDQLPTYTQALLTPRLVLY</sequence>
<organism evidence="2 3">
    <name type="scientific">Basidiobolus ranarum</name>
    <dbReference type="NCBI Taxonomy" id="34480"/>
    <lineage>
        <taxon>Eukaryota</taxon>
        <taxon>Fungi</taxon>
        <taxon>Fungi incertae sedis</taxon>
        <taxon>Zoopagomycota</taxon>
        <taxon>Entomophthoromycotina</taxon>
        <taxon>Basidiobolomycetes</taxon>
        <taxon>Basidiobolales</taxon>
        <taxon>Basidiobolaceae</taxon>
        <taxon>Basidiobolus</taxon>
    </lineage>
</organism>
<dbReference type="Proteomes" id="UP001479436">
    <property type="component" value="Unassembled WGS sequence"/>
</dbReference>
<dbReference type="Pfam" id="PF00339">
    <property type="entry name" value="Arrestin_N"/>
    <property type="match status" value="1"/>
</dbReference>
<name>A0ABR2WWL2_9FUNG</name>